<comment type="caution">
    <text evidence="2">The sequence shown here is derived from an EMBL/GenBank/DDBJ whole genome shotgun (WGS) entry which is preliminary data.</text>
</comment>
<feature type="region of interest" description="Disordered" evidence="1">
    <location>
        <begin position="14"/>
        <end position="67"/>
    </location>
</feature>
<evidence type="ECO:0000313" key="2">
    <source>
        <dbReference type="EMBL" id="OAE23227.1"/>
    </source>
</evidence>
<evidence type="ECO:0000256" key="1">
    <source>
        <dbReference type="SAM" id="MobiDB-lite"/>
    </source>
</evidence>
<organism evidence="2 3">
    <name type="scientific">Marchantia polymorpha subsp. ruderalis</name>
    <dbReference type="NCBI Taxonomy" id="1480154"/>
    <lineage>
        <taxon>Eukaryota</taxon>
        <taxon>Viridiplantae</taxon>
        <taxon>Streptophyta</taxon>
        <taxon>Embryophyta</taxon>
        <taxon>Marchantiophyta</taxon>
        <taxon>Marchantiopsida</taxon>
        <taxon>Marchantiidae</taxon>
        <taxon>Marchantiales</taxon>
        <taxon>Marchantiaceae</taxon>
        <taxon>Marchantia</taxon>
    </lineage>
</organism>
<evidence type="ECO:0000313" key="3">
    <source>
        <dbReference type="Proteomes" id="UP000077202"/>
    </source>
</evidence>
<dbReference type="Proteomes" id="UP000077202">
    <property type="component" value="Unassembled WGS sequence"/>
</dbReference>
<dbReference type="EMBL" id="LVLJ01002915">
    <property type="protein sequence ID" value="OAE23227.1"/>
    <property type="molecule type" value="Genomic_DNA"/>
</dbReference>
<sequence length="243" mass="27821">MGLLTAEERREFLLQTKAQEGEEVVSANEVNTDAEDEPISSPPQRRERPRGRHESRPRKRRRTHEVVVSEERIRRAVLIKLRSSNSRARSKMKARRLILEADSSTESRAAASRGRPTPKAGAEVNMVREKEATVEKDLRTSEMRTTPVVLSRAMTKEKSKAIMMETRAKVLATSVAAPKEWQYKETESKYEVLLKKLAKEVKKRRYLEKACESLREDVEKVKCATLDLLSRLEASQTAYNAEL</sequence>
<name>A0A176VRD8_MARPO</name>
<accession>A0A176VRD8</accession>
<proteinExistence type="predicted"/>
<dbReference type="AlphaFoldDB" id="A0A176VRD8"/>
<feature type="compositionally biased region" description="Basic residues" evidence="1">
    <location>
        <begin position="47"/>
        <end position="63"/>
    </location>
</feature>
<feature type="region of interest" description="Disordered" evidence="1">
    <location>
        <begin position="103"/>
        <end position="122"/>
    </location>
</feature>
<keyword evidence="3" id="KW-1185">Reference proteome</keyword>
<protein>
    <submittedName>
        <fullName evidence="2">Uncharacterized protein</fullName>
    </submittedName>
</protein>
<gene>
    <name evidence="2" type="ORF">AXG93_4670s1000</name>
</gene>
<reference evidence="2" key="1">
    <citation type="submission" date="2016-03" db="EMBL/GenBank/DDBJ databases">
        <title>Mechanisms controlling the formation of the plant cell surface in tip-growing cells are functionally conserved among land plants.</title>
        <authorList>
            <person name="Honkanen S."/>
            <person name="Jones V.A."/>
            <person name="Morieri G."/>
            <person name="Champion C."/>
            <person name="Hetherington A.J."/>
            <person name="Kelly S."/>
            <person name="Saint-Marcoux D."/>
            <person name="Proust H."/>
            <person name="Prescott H."/>
            <person name="Dolan L."/>
        </authorList>
    </citation>
    <scope>NUCLEOTIDE SEQUENCE [LARGE SCALE GENOMIC DNA]</scope>
    <source>
        <tissue evidence="2">Whole gametophyte</tissue>
    </source>
</reference>